<organism evidence="9 10">
    <name type="scientific">Paracoccus aminophilus JCM 7686</name>
    <dbReference type="NCBI Taxonomy" id="1367847"/>
    <lineage>
        <taxon>Bacteria</taxon>
        <taxon>Pseudomonadati</taxon>
        <taxon>Pseudomonadota</taxon>
        <taxon>Alphaproteobacteria</taxon>
        <taxon>Rhodobacterales</taxon>
        <taxon>Paracoccaceae</taxon>
        <taxon>Paracoccus</taxon>
    </lineage>
</organism>
<evidence type="ECO:0000313" key="10">
    <source>
        <dbReference type="Proteomes" id="UP000015480"/>
    </source>
</evidence>
<accession>S5XQU7</accession>
<feature type="site" description="Lowers pKa of active site Tyr" evidence="7">
    <location>
        <position position="75"/>
    </location>
</feature>
<dbReference type="RefSeq" id="WP_020949082.1">
    <property type="nucleotide sequence ID" value="NC_022041.1"/>
</dbReference>
<evidence type="ECO:0000259" key="8">
    <source>
        <dbReference type="Pfam" id="PF00248"/>
    </source>
</evidence>
<dbReference type="GO" id="GO:1990002">
    <property type="term" value="F:methylglyoxal reductase (NADPH) (acetol producing) activity"/>
    <property type="evidence" value="ECO:0007669"/>
    <property type="project" value="RHEA"/>
</dbReference>
<dbReference type="eggNOG" id="COG0656">
    <property type="taxonomic scope" value="Bacteria"/>
</dbReference>
<dbReference type="PANTHER" id="PTHR43827">
    <property type="entry name" value="2,5-DIKETO-D-GLUCONIC ACID REDUCTASE"/>
    <property type="match status" value="1"/>
</dbReference>
<protein>
    <submittedName>
        <fullName evidence="9">2,5-didehydrogluconate reductase</fullName>
        <ecNumber evidence="9">1.1.1.274</ecNumber>
    </submittedName>
</protein>
<evidence type="ECO:0000256" key="4">
    <source>
        <dbReference type="ARBA" id="ARBA00049445"/>
    </source>
</evidence>
<evidence type="ECO:0000256" key="3">
    <source>
        <dbReference type="ARBA" id="ARBA00023002"/>
    </source>
</evidence>
<evidence type="ECO:0000256" key="7">
    <source>
        <dbReference type="PIRSR" id="PIRSR000097-3"/>
    </source>
</evidence>
<dbReference type="GO" id="GO:0050580">
    <property type="term" value="F:2,5-didehydrogluconate reductase activity"/>
    <property type="evidence" value="ECO:0007669"/>
    <property type="project" value="UniProtKB-EC"/>
</dbReference>
<dbReference type="EMBL" id="CP006650">
    <property type="protein sequence ID" value="AGT07442.1"/>
    <property type="molecule type" value="Genomic_DNA"/>
</dbReference>
<feature type="domain" description="NADP-dependent oxidoreductase" evidence="8">
    <location>
        <begin position="16"/>
        <end position="260"/>
    </location>
</feature>
<dbReference type="PRINTS" id="PR00069">
    <property type="entry name" value="ALDKETRDTASE"/>
</dbReference>
<dbReference type="Pfam" id="PF00248">
    <property type="entry name" value="Aldo_ket_red"/>
    <property type="match status" value="1"/>
</dbReference>
<dbReference type="InterPro" id="IPR020471">
    <property type="entry name" value="AKR"/>
</dbReference>
<gene>
    <name evidence="9" type="ORF">JCM7686_0333</name>
</gene>
<dbReference type="HOGENOM" id="CLU_023205_0_1_5"/>
<dbReference type="SUPFAM" id="SSF51430">
    <property type="entry name" value="NAD(P)-linked oxidoreductase"/>
    <property type="match status" value="1"/>
</dbReference>
<evidence type="ECO:0000313" key="9">
    <source>
        <dbReference type="EMBL" id="AGT07442.1"/>
    </source>
</evidence>
<proteinExistence type="inferred from homology"/>
<evidence type="ECO:0000256" key="2">
    <source>
        <dbReference type="ARBA" id="ARBA00022857"/>
    </source>
</evidence>
<reference evidence="9 10" key="1">
    <citation type="journal article" date="2014" name="BMC Genomics">
        <title>Architecture and functions of a multipartite genome of the methylotrophic bacterium Paracoccus aminophilus JCM 7686, containing primary and secondary chromids.</title>
        <authorList>
            <person name="Dziewit L."/>
            <person name="Czarnecki J."/>
            <person name="Wibberg D."/>
            <person name="Radlinska M."/>
            <person name="Mrozek P."/>
            <person name="Szymczak M."/>
            <person name="Schluter A."/>
            <person name="Puhler A."/>
            <person name="Bartosik D."/>
        </authorList>
    </citation>
    <scope>NUCLEOTIDE SEQUENCE [LARGE SCALE GENOMIC DNA]</scope>
    <source>
        <strain evidence="9">JCM 7686</strain>
    </source>
</reference>
<dbReference type="PROSITE" id="PS00798">
    <property type="entry name" value="ALDOKETO_REDUCTASE_1"/>
    <property type="match status" value="1"/>
</dbReference>
<keyword evidence="2" id="KW-0521">NADP</keyword>
<comment type="catalytic activity">
    <reaction evidence="4">
        <text>hydroxyacetone + NADP(+) = methylglyoxal + NADPH + H(+)</text>
        <dbReference type="Rhea" id="RHEA:27986"/>
        <dbReference type="ChEBI" id="CHEBI:15378"/>
        <dbReference type="ChEBI" id="CHEBI:17158"/>
        <dbReference type="ChEBI" id="CHEBI:27957"/>
        <dbReference type="ChEBI" id="CHEBI:57783"/>
        <dbReference type="ChEBI" id="CHEBI:58349"/>
    </reaction>
</comment>
<evidence type="ECO:0000256" key="6">
    <source>
        <dbReference type="PIRSR" id="PIRSR000097-2"/>
    </source>
</evidence>
<dbReference type="EC" id="1.1.1.274" evidence="9"/>
<sequence>MTQPYLKFHDGHRMPQLGAGVWQVPDSDTPALVRAALEAGYRLIDTAKIYGNERGVGEGLAGSDIPRNEVFITTKLWNADQGRDKTLRAFDESMAALRLDYLDLYLIHWPVPAQNLAVESWKAMIELRDAGRVRSIGVANFHAAHLDQLIDATGIVPVLNQIELHPHLIQTAMRAKDDALGIITQSWSPLGQSILLSDPDIVEMAKAHGVTPAQLILAWHLGHGLSVIPKTLRATRLAENFGALKVHLSNDEMTKLDQMDRAHRFGPNPDEFGAT</sequence>
<dbReference type="PANTHER" id="PTHR43827:SF3">
    <property type="entry name" value="NADP-DEPENDENT OXIDOREDUCTASE DOMAIN-CONTAINING PROTEIN"/>
    <property type="match status" value="1"/>
</dbReference>
<evidence type="ECO:0000256" key="1">
    <source>
        <dbReference type="ARBA" id="ARBA00007905"/>
    </source>
</evidence>
<dbReference type="InterPro" id="IPR018170">
    <property type="entry name" value="Aldo/ket_reductase_CS"/>
</dbReference>
<dbReference type="PATRIC" id="fig|1367847.3.peg.271"/>
<feature type="binding site" evidence="6">
    <location>
        <position position="108"/>
    </location>
    <ligand>
        <name>substrate</name>
    </ligand>
</feature>
<evidence type="ECO:0000256" key="5">
    <source>
        <dbReference type="PIRSR" id="PIRSR000097-1"/>
    </source>
</evidence>
<dbReference type="InterPro" id="IPR023210">
    <property type="entry name" value="NADP_OxRdtase_dom"/>
</dbReference>
<dbReference type="KEGG" id="pami:JCM7686_0333"/>
<feature type="active site" description="Proton donor" evidence="5">
    <location>
        <position position="50"/>
    </location>
</feature>
<dbReference type="AlphaFoldDB" id="S5XQU7"/>
<dbReference type="OrthoDB" id="9768793at2"/>
<dbReference type="InterPro" id="IPR036812">
    <property type="entry name" value="NAD(P)_OxRdtase_dom_sf"/>
</dbReference>
<dbReference type="Proteomes" id="UP000015480">
    <property type="component" value="Chromosome"/>
</dbReference>
<dbReference type="Gene3D" id="3.20.20.100">
    <property type="entry name" value="NADP-dependent oxidoreductase domain"/>
    <property type="match status" value="1"/>
</dbReference>
<name>S5XQU7_PARAH</name>
<keyword evidence="3 9" id="KW-0560">Oxidoreductase</keyword>
<dbReference type="FunFam" id="3.20.20.100:FF:000002">
    <property type="entry name" value="2,5-diketo-D-gluconic acid reductase A"/>
    <property type="match status" value="1"/>
</dbReference>
<dbReference type="STRING" id="1367847.JCM7686_0333"/>
<comment type="similarity">
    <text evidence="1">Belongs to the aldo/keto reductase family.</text>
</comment>
<dbReference type="PIRSF" id="PIRSF000097">
    <property type="entry name" value="AKR"/>
    <property type="match status" value="1"/>
</dbReference>
<keyword evidence="10" id="KW-1185">Reference proteome</keyword>